<dbReference type="CDD" id="cd16242">
    <property type="entry name" value="EFh_DMD_like"/>
    <property type="match status" value="1"/>
</dbReference>
<dbReference type="Pfam" id="PF00397">
    <property type="entry name" value="WW"/>
    <property type="match status" value="1"/>
</dbReference>
<feature type="region of interest" description="Disordered" evidence="7">
    <location>
        <begin position="823"/>
        <end position="872"/>
    </location>
</feature>
<dbReference type="GO" id="GO:0016010">
    <property type="term" value="C:dystrophin-associated glycoprotein complex"/>
    <property type="evidence" value="ECO:0007669"/>
    <property type="project" value="UniProtKB-ARBA"/>
</dbReference>
<dbReference type="SUPFAM" id="SSF47473">
    <property type="entry name" value="EF-hand"/>
    <property type="match status" value="2"/>
</dbReference>
<dbReference type="PROSITE" id="PS50020">
    <property type="entry name" value="WW_DOMAIN_2"/>
    <property type="match status" value="1"/>
</dbReference>
<dbReference type="Proteomes" id="UP000015104">
    <property type="component" value="Unassembled WGS sequence"/>
</dbReference>
<dbReference type="Gene3D" id="1.20.58.60">
    <property type="match status" value="2"/>
</dbReference>
<feature type="coiled-coil region" evidence="6">
    <location>
        <begin position="761"/>
        <end position="809"/>
    </location>
</feature>
<keyword evidence="5" id="KW-0206">Cytoskeleton</keyword>
<dbReference type="PANTHER" id="PTHR12268">
    <property type="entry name" value="E3 UBIQUITIN-PROTEIN LIGASE KCMF1"/>
    <property type="match status" value="1"/>
</dbReference>
<dbReference type="GO" id="GO:0099536">
    <property type="term" value="P:synaptic signaling"/>
    <property type="evidence" value="ECO:0007669"/>
    <property type="project" value="TreeGrafter"/>
</dbReference>
<name>T1KPK1_TETUR</name>
<dbReference type="SUPFAM" id="SSF46966">
    <property type="entry name" value="Spectrin repeat"/>
    <property type="match status" value="2"/>
</dbReference>
<organism evidence="9 10">
    <name type="scientific">Tetranychus urticae</name>
    <name type="common">Two-spotted spider mite</name>
    <dbReference type="NCBI Taxonomy" id="32264"/>
    <lineage>
        <taxon>Eukaryota</taxon>
        <taxon>Metazoa</taxon>
        <taxon>Ecdysozoa</taxon>
        <taxon>Arthropoda</taxon>
        <taxon>Chelicerata</taxon>
        <taxon>Arachnida</taxon>
        <taxon>Acari</taxon>
        <taxon>Acariformes</taxon>
        <taxon>Trombidiformes</taxon>
        <taxon>Prostigmata</taxon>
        <taxon>Eleutherengona</taxon>
        <taxon>Raphignathae</taxon>
        <taxon>Tetranychoidea</taxon>
        <taxon>Tetranychidae</taxon>
        <taxon>Tetranychus</taxon>
    </lineage>
</organism>
<dbReference type="InterPro" id="IPR015154">
    <property type="entry name" value="EF-hand_dom_typ2"/>
</dbReference>
<dbReference type="Gene3D" id="2.20.70.10">
    <property type="match status" value="1"/>
</dbReference>
<dbReference type="EnsemblMetazoa" id="tetur17g00760.1">
    <property type="protein sequence ID" value="tetur17g00760.1"/>
    <property type="gene ID" value="tetur17g00760"/>
</dbReference>
<reference evidence="10" key="1">
    <citation type="submission" date="2011-08" db="EMBL/GenBank/DDBJ databases">
        <authorList>
            <person name="Rombauts S."/>
        </authorList>
    </citation>
    <scope>NUCLEOTIDE SEQUENCE</scope>
    <source>
        <strain evidence="10">London</strain>
    </source>
</reference>
<dbReference type="SMART" id="SM00456">
    <property type="entry name" value="WW"/>
    <property type="match status" value="1"/>
</dbReference>
<evidence type="ECO:0000259" key="8">
    <source>
        <dbReference type="PROSITE" id="PS50020"/>
    </source>
</evidence>
<dbReference type="Pfam" id="PF09069">
    <property type="entry name" value="EF-hand_3"/>
    <property type="match status" value="1"/>
</dbReference>
<dbReference type="InterPro" id="IPR001202">
    <property type="entry name" value="WW_dom"/>
</dbReference>
<dbReference type="InterPro" id="IPR050774">
    <property type="entry name" value="KCMF1/Dystrophin"/>
</dbReference>
<evidence type="ECO:0000256" key="2">
    <source>
        <dbReference type="ARBA" id="ARBA00004496"/>
    </source>
</evidence>
<keyword evidence="4" id="KW-0106">Calcium</keyword>
<dbReference type="STRING" id="32264.T1KPK1"/>
<dbReference type="Pfam" id="PF09068">
    <property type="entry name" value="EF-hand_2"/>
    <property type="match status" value="1"/>
</dbReference>
<feature type="compositionally biased region" description="Polar residues" evidence="7">
    <location>
        <begin position="823"/>
        <end position="833"/>
    </location>
</feature>
<dbReference type="SMART" id="SM00150">
    <property type="entry name" value="SPEC"/>
    <property type="match status" value="2"/>
</dbReference>
<dbReference type="Gene3D" id="6.10.140.70">
    <property type="match status" value="1"/>
</dbReference>
<dbReference type="EMBL" id="CAEY01000331">
    <property type="status" value="NOT_ANNOTATED_CDS"/>
    <property type="molecule type" value="Genomic_DNA"/>
</dbReference>
<dbReference type="InterPro" id="IPR018159">
    <property type="entry name" value="Spectrin/alpha-actinin"/>
</dbReference>
<evidence type="ECO:0000256" key="4">
    <source>
        <dbReference type="ARBA" id="ARBA00022837"/>
    </source>
</evidence>
<evidence type="ECO:0000256" key="7">
    <source>
        <dbReference type="SAM" id="MobiDB-lite"/>
    </source>
</evidence>
<dbReference type="CDD" id="cd00176">
    <property type="entry name" value="SPEC"/>
    <property type="match status" value="1"/>
</dbReference>
<dbReference type="InterPro" id="IPR015153">
    <property type="entry name" value="EF-hand_dom_typ1"/>
</dbReference>
<evidence type="ECO:0000256" key="1">
    <source>
        <dbReference type="ARBA" id="ARBA00004278"/>
    </source>
</evidence>
<dbReference type="CDD" id="cd00201">
    <property type="entry name" value="WW"/>
    <property type="match status" value="1"/>
</dbReference>
<dbReference type="AlphaFoldDB" id="T1KPK1"/>
<dbReference type="InterPro" id="IPR036020">
    <property type="entry name" value="WW_dom_sf"/>
</dbReference>
<protein>
    <recommendedName>
        <fullName evidence="8">WW domain-containing protein</fullName>
    </recommendedName>
</protein>
<evidence type="ECO:0000256" key="5">
    <source>
        <dbReference type="ARBA" id="ARBA00023212"/>
    </source>
</evidence>
<dbReference type="PANTHER" id="PTHR12268:SF14">
    <property type="entry name" value="DYSTROPHIN-1"/>
    <property type="match status" value="1"/>
</dbReference>
<keyword evidence="10" id="KW-1185">Reference proteome</keyword>
<feature type="coiled-coil region" evidence="6">
    <location>
        <begin position="691"/>
        <end position="725"/>
    </location>
</feature>
<evidence type="ECO:0000313" key="9">
    <source>
        <dbReference type="EnsemblMetazoa" id="tetur17g00760.1"/>
    </source>
</evidence>
<dbReference type="eggNOG" id="KOG4286">
    <property type="taxonomic scope" value="Eukaryota"/>
</dbReference>
<reference evidence="9" key="2">
    <citation type="submission" date="2015-06" db="UniProtKB">
        <authorList>
            <consortium name="EnsemblMetazoa"/>
        </authorList>
    </citation>
    <scope>IDENTIFICATION</scope>
</reference>
<proteinExistence type="predicted"/>
<dbReference type="GO" id="GO:0005737">
    <property type="term" value="C:cytoplasm"/>
    <property type="evidence" value="ECO:0007669"/>
    <property type="project" value="UniProtKB-SubCell"/>
</dbReference>
<evidence type="ECO:0000313" key="10">
    <source>
        <dbReference type="Proteomes" id="UP000015104"/>
    </source>
</evidence>
<evidence type="ECO:0000256" key="6">
    <source>
        <dbReference type="SAM" id="Coils"/>
    </source>
</evidence>
<feature type="compositionally biased region" description="Low complexity" evidence="7">
    <location>
        <begin position="860"/>
        <end position="872"/>
    </location>
</feature>
<evidence type="ECO:0000256" key="3">
    <source>
        <dbReference type="ARBA" id="ARBA00022490"/>
    </source>
</evidence>
<dbReference type="InterPro" id="IPR011992">
    <property type="entry name" value="EF-hand-dom_pair"/>
</dbReference>
<feature type="region of interest" description="Disordered" evidence="7">
    <location>
        <begin position="1"/>
        <end position="21"/>
    </location>
</feature>
<feature type="domain" description="WW" evidence="8">
    <location>
        <begin position="292"/>
        <end position="325"/>
    </location>
</feature>
<sequence>MNQNDANYRWRTGKDVGPSGPRTVRFPMGTPSCHSSGNQLNQLLLSLRELIEWVIKKRTELTSMSSIGGDVSTISKQLEELTLFRMSLEEERPVIETTLMSGRSYLSKDDPQGLDYSEDEDRYRVNGGDEEVIRKTTRSIRREVKKLTEKWSELLQLTEQRQRRLDDILRKMITLQKQMDDLTGKLHMAEINKSKWLPLNDIILDRLSEQLSELQLFRDIIYNCQILVESMNDTASRITGSNVLLSHVNLNRLEELNTRWKLIQVAVDERRKGLEEAMKDSNSSVGQSFLNDNLEHPWERAVAPNKVPYYINHSNETTHWDHPKMIDLMNSLVEFNEIRYSAYRTAMKLRTIQRSLNIDYIHLGSLIKIFDGHGLHGQNDKLISVPEIINCLQTVYESTVTPSEAAPLIDIPLSINLCLNWLLNLYDTSNRTGLVRVFSFKIGLITLCKGALEDKYRFMFRLIADVHGFADERKLGLLLHELIQVPRLLGEINAFGGPNIEPSVRSCFQLAGYKTDIDSTDFLVWLQREPQSTVWLPVFHRHKITHPMQEYCLTTSSGEEVRDFTRIICNKFKSKSHFERNYNKYSYLPVQSTNGIHHGELEGDCLDESSPMHNLTHQIPVDMHSKLELYANRLAEAELNNYSDQVNLDEQNDVDHQIMGQYCQPLSSDYAYNLNQCNPGQMMGPIETEDRKELESIIYSLEQENRLLQAEYERLKAGKNQEQQQHQQHHISNGKAYSMNHVDGLIGNDLAAYSSSNSSREEALIAEAKALRLRKDELETKKLLLEEQNKQLESTLKRLRQYLNGESDEMVTTNLHTIRSTGYPSFHRTSSTPRYYHNTHYNSSPYRSNHHYHHPPSPPSHHQSNPYLDEIR</sequence>
<dbReference type="HOGENOM" id="CLU_001187_0_0_1"/>
<keyword evidence="3" id="KW-0963">Cytoplasm</keyword>
<dbReference type="SUPFAM" id="SSF51045">
    <property type="entry name" value="WW domain"/>
    <property type="match status" value="1"/>
</dbReference>
<accession>T1KPK1</accession>
<comment type="subcellular location">
    <subcellularLocation>
        <location evidence="1">Cell membrane</location>
        <location evidence="1">Sarcolemma</location>
        <topology evidence="1">Peripheral membrane protein</topology>
        <orientation evidence="1">Cytoplasmic side</orientation>
    </subcellularLocation>
    <subcellularLocation>
        <location evidence="2">Cytoplasm</location>
    </subcellularLocation>
</comment>
<dbReference type="GO" id="GO:0045202">
    <property type="term" value="C:synapse"/>
    <property type="evidence" value="ECO:0007669"/>
    <property type="project" value="GOC"/>
</dbReference>
<keyword evidence="6" id="KW-0175">Coiled coil</keyword>
<dbReference type="Gene3D" id="1.10.238.10">
    <property type="entry name" value="EF-hand"/>
    <property type="match status" value="2"/>
</dbReference>